<evidence type="ECO:0000256" key="3">
    <source>
        <dbReference type="ARBA" id="ARBA00023163"/>
    </source>
</evidence>
<dbReference type="PRINTS" id="PR00598">
    <property type="entry name" value="HTHMARR"/>
</dbReference>
<dbReference type="SUPFAM" id="SSF46785">
    <property type="entry name" value="Winged helix' DNA-binding domain"/>
    <property type="match status" value="1"/>
</dbReference>
<evidence type="ECO:0000259" key="4">
    <source>
        <dbReference type="PROSITE" id="PS50995"/>
    </source>
</evidence>
<dbReference type="EMBL" id="VSSQ01011530">
    <property type="protein sequence ID" value="MPM47076.1"/>
    <property type="molecule type" value="Genomic_DNA"/>
</dbReference>
<evidence type="ECO:0000256" key="1">
    <source>
        <dbReference type="ARBA" id="ARBA00023015"/>
    </source>
</evidence>
<proteinExistence type="predicted"/>
<dbReference type="Pfam" id="PF01047">
    <property type="entry name" value="MarR"/>
    <property type="match status" value="1"/>
</dbReference>
<keyword evidence="2" id="KW-0238">DNA-binding</keyword>
<gene>
    <name evidence="5" type="primary">slyA_26</name>
    <name evidence="5" type="ORF">SDC9_93784</name>
</gene>
<feature type="domain" description="HTH marR-type" evidence="4">
    <location>
        <begin position="1"/>
        <end position="97"/>
    </location>
</feature>
<organism evidence="5">
    <name type="scientific">bioreactor metagenome</name>
    <dbReference type="NCBI Taxonomy" id="1076179"/>
    <lineage>
        <taxon>unclassified sequences</taxon>
        <taxon>metagenomes</taxon>
        <taxon>ecological metagenomes</taxon>
    </lineage>
</organism>
<comment type="caution">
    <text evidence="5">The sequence shown here is derived from an EMBL/GenBank/DDBJ whole genome shotgun (WGS) entry which is preliminary data.</text>
</comment>
<protein>
    <submittedName>
        <fullName evidence="5">Transcriptional regulator SlyA</fullName>
    </submittedName>
</protein>
<dbReference type="Gene3D" id="1.10.10.10">
    <property type="entry name" value="Winged helix-like DNA-binding domain superfamily/Winged helix DNA-binding domain"/>
    <property type="match status" value="1"/>
</dbReference>
<dbReference type="InterPro" id="IPR036390">
    <property type="entry name" value="WH_DNA-bd_sf"/>
</dbReference>
<evidence type="ECO:0000256" key="2">
    <source>
        <dbReference type="ARBA" id="ARBA00023125"/>
    </source>
</evidence>
<dbReference type="PROSITE" id="PS50995">
    <property type="entry name" value="HTH_MARR_2"/>
    <property type="match status" value="1"/>
</dbReference>
<evidence type="ECO:0000313" key="5">
    <source>
        <dbReference type="EMBL" id="MPM47076.1"/>
    </source>
</evidence>
<dbReference type="InterPro" id="IPR023187">
    <property type="entry name" value="Tscrpt_reg_MarR-type_CS"/>
</dbReference>
<dbReference type="SMART" id="SM00347">
    <property type="entry name" value="HTH_MARR"/>
    <property type="match status" value="1"/>
</dbReference>
<reference evidence="5" key="1">
    <citation type="submission" date="2019-08" db="EMBL/GenBank/DDBJ databases">
        <authorList>
            <person name="Kucharzyk K."/>
            <person name="Murdoch R.W."/>
            <person name="Higgins S."/>
            <person name="Loffler F."/>
        </authorList>
    </citation>
    <scope>NUCLEOTIDE SEQUENCE</scope>
</reference>
<accession>A0A645A2D4</accession>
<dbReference type="AlphaFoldDB" id="A0A645A2D4"/>
<dbReference type="InterPro" id="IPR000835">
    <property type="entry name" value="HTH_MarR-typ"/>
</dbReference>
<dbReference type="InterPro" id="IPR036388">
    <property type="entry name" value="WH-like_DNA-bd_sf"/>
</dbReference>
<sequence length="100" mass="11402">MSLYQTEGQTQEELSAALVIDKAATARALKVLIDKGFVTRTQDEKDKRCNRIHLTEHAKALEGELTNQVRRWNQNLIEQFGSETYEQICAHLASIQKELS</sequence>
<dbReference type="PROSITE" id="PS01117">
    <property type="entry name" value="HTH_MARR_1"/>
    <property type="match status" value="1"/>
</dbReference>
<name>A0A645A2D4_9ZZZZ</name>
<keyword evidence="1" id="KW-0805">Transcription regulation</keyword>
<dbReference type="GO" id="GO:0003700">
    <property type="term" value="F:DNA-binding transcription factor activity"/>
    <property type="evidence" value="ECO:0007669"/>
    <property type="project" value="InterPro"/>
</dbReference>
<dbReference type="PANTHER" id="PTHR42756">
    <property type="entry name" value="TRANSCRIPTIONAL REGULATOR, MARR"/>
    <property type="match status" value="1"/>
</dbReference>
<dbReference type="PANTHER" id="PTHR42756:SF1">
    <property type="entry name" value="TRANSCRIPTIONAL REPRESSOR OF EMRAB OPERON"/>
    <property type="match status" value="1"/>
</dbReference>
<keyword evidence="3" id="KW-0804">Transcription</keyword>
<dbReference type="GO" id="GO:0003677">
    <property type="term" value="F:DNA binding"/>
    <property type="evidence" value="ECO:0007669"/>
    <property type="project" value="UniProtKB-KW"/>
</dbReference>